<dbReference type="InParanoid" id="A0A2P5I8D5"/>
<comment type="similarity">
    <text evidence="1">Belongs to the NmrA-type oxidoreductase family.</text>
</comment>
<dbReference type="PANTHER" id="PTHR42748:SF31">
    <property type="entry name" value="NMRA-LIKE DOMAIN-CONTAINING PROTEIN-RELATED"/>
    <property type="match status" value="1"/>
</dbReference>
<dbReference type="SUPFAM" id="SSF51735">
    <property type="entry name" value="NAD(P)-binding Rossmann-fold domains"/>
    <property type="match status" value="1"/>
</dbReference>
<dbReference type="Gene3D" id="3.40.50.720">
    <property type="entry name" value="NAD(P)-binding Rossmann-like Domain"/>
    <property type="match status" value="1"/>
</dbReference>
<dbReference type="PANTHER" id="PTHR42748">
    <property type="entry name" value="NITROGEN METABOLITE REPRESSION PROTEIN NMRA FAMILY MEMBER"/>
    <property type="match status" value="1"/>
</dbReference>
<dbReference type="GO" id="GO:0005634">
    <property type="term" value="C:nucleus"/>
    <property type="evidence" value="ECO:0007669"/>
    <property type="project" value="TreeGrafter"/>
</dbReference>
<evidence type="ECO:0000259" key="3">
    <source>
        <dbReference type="Pfam" id="PF05368"/>
    </source>
</evidence>
<dbReference type="STRING" id="158607.A0A2P5I8D5"/>
<feature type="domain" description="NmrA-like" evidence="3">
    <location>
        <begin position="4"/>
        <end position="236"/>
    </location>
</feature>
<dbReference type="OrthoDB" id="419598at2759"/>
<proteinExistence type="inferred from homology"/>
<dbReference type="EMBL" id="MAVT02000162">
    <property type="protein sequence ID" value="POS78760.1"/>
    <property type="molecule type" value="Genomic_DNA"/>
</dbReference>
<accession>A0A2P5I8D5</accession>
<dbReference type="Pfam" id="PF05368">
    <property type="entry name" value="NmrA"/>
    <property type="match status" value="1"/>
</dbReference>
<sequence length="315" mass="35400">MSEILVITCPGGKQCAHLIPLLYNKGRWRLRLAAHSKASHEKLKSQYPDAEVVQTDLNSYTDCQSLLTGATAVYHVGPSFHSREREMGFNMVDAAVAETKRPGNVFKHFVFSGVMGTQIRNLMQHELKSLVEERLYLSVELNWTILQPANFMDNFPIALLAGQEEGEPVVLDKLWNPEAANSMVALRDLAEAAARVLVEGELHYFAQYQLSSTLPMSEDEVAGIIGRRLGKEVRTRAPTFEEGTGRVLHYLFGGLAAEGDPRPDIAQDQAERFILFSNRRGLRGSPNVLRWLLGREPTTVDEWVRRELEALKKET</sequence>
<dbReference type="AlphaFoldDB" id="A0A2P5I8D5"/>
<keyword evidence="5" id="KW-1185">Reference proteome</keyword>
<dbReference type="InterPro" id="IPR051164">
    <property type="entry name" value="NmrA-like_oxidored"/>
</dbReference>
<gene>
    <name evidence="4" type="ORF">DHEL01_v202854</name>
</gene>
<name>A0A2P5I8D5_DIAHE</name>
<dbReference type="InterPro" id="IPR008030">
    <property type="entry name" value="NmrA-like"/>
</dbReference>
<dbReference type="Proteomes" id="UP000094444">
    <property type="component" value="Unassembled WGS sequence"/>
</dbReference>
<dbReference type="InterPro" id="IPR036291">
    <property type="entry name" value="NAD(P)-bd_dom_sf"/>
</dbReference>
<protein>
    <recommendedName>
        <fullName evidence="3">NmrA-like domain-containing protein</fullName>
    </recommendedName>
</protein>
<evidence type="ECO:0000313" key="5">
    <source>
        <dbReference type="Proteomes" id="UP000094444"/>
    </source>
</evidence>
<keyword evidence="2" id="KW-0521">NADP</keyword>
<organism evidence="4 5">
    <name type="scientific">Diaporthe helianthi</name>
    <dbReference type="NCBI Taxonomy" id="158607"/>
    <lineage>
        <taxon>Eukaryota</taxon>
        <taxon>Fungi</taxon>
        <taxon>Dikarya</taxon>
        <taxon>Ascomycota</taxon>
        <taxon>Pezizomycotina</taxon>
        <taxon>Sordariomycetes</taxon>
        <taxon>Sordariomycetidae</taxon>
        <taxon>Diaporthales</taxon>
        <taxon>Diaporthaceae</taxon>
        <taxon>Diaporthe</taxon>
    </lineage>
</organism>
<evidence type="ECO:0000256" key="2">
    <source>
        <dbReference type="ARBA" id="ARBA00022857"/>
    </source>
</evidence>
<comment type="caution">
    <text evidence="4">The sequence shown here is derived from an EMBL/GenBank/DDBJ whole genome shotgun (WGS) entry which is preliminary data.</text>
</comment>
<evidence type="ECO:0000313" key="4">
    <source>
        <dbReference type="EMBL" id="POS78760.1"/>
    </source>
</evidence>
<reference evidence="4" key="1">
    <citation type="submission" date="2017-09" db="EMBL/GenBank/DDBJ databases">
        <title>Polyketide synthases of a Diaporthe helianthi virulent isolate.</title>
        <authorList>
            <person name="Baroncelli R."/>
        </authorList>
    </citation>
    <scope>NUCLEOTIDE SEQUENCE [LARGE SCALE GENOMIC DNA]</scope>
    <source>
        <strain evidence="4">7/96</strain>
    </source>
</reference>
<evidence type="ECO:0000256" key="1">
    <source>
        <dbReference type="ARBA" id="ARBA00006328"/>
    </source>
</evidence>